<name>A0A3N4HKS8_ASCIM</name>
<feature type="compositionally biased region" description="Polar residues" evidence="1">
    <location>
        <begin position="499"/>
        <end position="510"/>
    </location>
</feature>
<feature type="region of interest" description="Disordered" evidence="1">
    <location>
        <begin position="140"/>
        <end position="260"/>
    </location>
</feature>
<evidence type="ECO:0000313" key="3">
    <source>
        <dbReference type="Proteomes" id="UP000275078"/>
    </source>
</evidence>
<protein>
    <submittedName>
        <fullName evidence="2">Uncharacterized protein</fullName>
    </submittedName>
</protein>
<sequence>MPQPYPYDFGSESEPPPPSTQPDPIPTPDAASQFSSEQQLSGLGRYSYGNVLSADMQDEVIDLVNDINEKGAEYIAAGNPQTTERLLFEAMNDRLHAAYTDRQLSERLGSQKRVIINLAELVRDSFANLDARIAEDEALQSDGVQIQTDETSIPSSAENPTASETENPETLPMSPEAGHMATSQHDTAMIDSNPPSSISLGSCDTPMEDRSSDVSSSGSEEDEMNGGGNLDDFFQFDDEEDEGPSDDEESNAAPVNERPSPFQKIRIRIIGRDTPVGRLIYVYESQRPENMEFPDDIVNIQLGPGDLEISKDFSLRYDCACVGLHHPEQGIAIQKFYREGFPVGFEVGDRFLCILEDDQTPVALMSQPQRIPRTMTLRDRNRFAGLGLPSCLVTIDRADHHKVAPMLIDNRHCVHIQVVNAHQSPIGSQGLYLSHGLAMLQVRCVREEHHARKIDREIQVFKVDAIARLASGNTSPIINPPHNTTDSVEMIGHFLPNSDPYNNPSSQNQGEEFPDF</sequence>
<feature type="region of interest" description="Disordered" evidence="1">
    <location>
        <begin position="1"/>
        <end position="39"/>
    </location>
</feature>
<dbReference type="EMBL" id="ML119848">
    <property type="protein sequence ID" value="RPA72741.1"/>
    <property type="molecule type" value="Genomic_DNA"/>
</dbReference>
<evidence type="ECO:0000256" key="1">
    <source>
        <dbReference type="SAM" id="MobiDB-lite"/>
    </source>
</evidence>
<feature type="compositionally biased region" description="Polar residues" evidence="1">
    <location>
        <begin position="30"/>
        <end position="39"/>
    </location>
</feature>
<proteinExistence type="predicted"/>
<feature type="region of interest" description="Disordered" evidence="1">
    <location>
        <begin position="494"/>
        <end position="516"/>
    </location>
</feature>
<dbReference type="Proteomes" id="UP000275078">
    <property type="component" value="Unassembled WGS sequence"/>
</dbReference>
<feature type="compositionally biased region" description="Pro residues" evidence="1">
    <location>
        <begin position="14"/>
        <end position="27"/>
    </location>
</feature>
<keyword evidence="3" id="KW-1185">Reference proteome</keyword>
<reference evidence="2 3" key="1">
    <citation type="journal article" date="2018" name="Nat. Ecol. Evol.">
        <title>Pezizomycetes genomes reveal the molecular basis of ectomycorrhizal truffle lifestyle.</title>
        <authorList>
            <person name="Murat C."/>
            <person name="Payen T."/>
            <person name="Noel B."/>
            <person name="Kuo A."/>
            <person name="Morin E."/>
            <person name="Chen J."/>
            <person name="Kohler A."/>
            <person name="Krizsan K."/>
            <person name="Balestrini R."/>
            <person name="Da Silva C."/>
            <person name="Montanini B."/>
            <person name="Hainaut M."/>
            <person name="Levati E."/>
            <person name="Barry K.W."/>
            <person name="Belfiori B."/>
            <person name="Cichocki N."/>
            <person name="Clum A."/>
            <person name="Dockter R.B."/>
            <person name="Fauchery L."/>
            <person name="Guy J."/>
            <person name="Iotti M."/>
            <person name="Le Tacon F."/>
            <person name="Lindquist E.A."/>
            <person name="Lipzen A."/>
            <person name="Malagnac F."/>
            <person name="Mello A."/>
            <person name="Molinier V."/>
            <person name="Miyauchi S."/>
            <person name="Poulain J."/>
            <person name="Riccioni C."/>
            <person name="Rubini A."/>
            <person name="Sitrit Y."/>
            <person name="Splivallo R."/>
            <person name="Traeger S."/>
            <person name="Wang M."/>
            <person name="Zifcakova L."/>
            <person name="Wipf D."/>
            <person name="Zambonelli A."/>
            <person name="Paolocci F."/>
            <person name="Nowrousian M."/>
            <person name="Ottonello S."/>
            <person name="Baldrian P."/>
            <person name="Spatafora J.W."/>
            <person name="Henrissat B."/>
            <person name="Nagy L.G."/>
            <person name="Aury J.M."/>
            <person name="Wincker P."/>
            <person name="Grigoriev I.V."/>
            <person name="Bonfante P."/>
            <person name="Martin F.M."/>
        </authorList>
    </citation>
    <scope>NUCLEOTIDE SEQUENCE [LARGE SCALE GENOMIC DNA]</scope>
    <source>
        <strain evidence="2 3">RN42</strain>
    </source>
</reference>
<dbReference type="AlphaFoldDB" id="A0A3N4HKS8"/>
<feature type="compositionally biased region" description="Acidic residues" evidence="1">
    <location>
        <begin position="234"/>
        <end position="250"/>
    </location>
</feature>
<feature type="compositionally biased region" description="Polar residues" evidence="1">
    <location>
        <begin position="142"/>
        <end position="165"/>
    </location>
</feature>
<organism evidence="2 3">
    <name type="scientific">Ascobolus immersus RN42</name>
    <dbReference type="NCBI Taxonomy" id="1160509"/>
    <lineage>
        <taxon>Eukaryota</taxon>
        <taxon>Fungi</taxon>
        <taxon>Dikarya</taxon>
        <taxon>Ascomycota</taxon>
        <taxon>Pezizomycotina</taxon>
        <taxon>Pezizomycetes</taxon>
        <taxon>Pezizales</taxon>
        <taxon>Ascobolaceae</taxon>
        <taxon>Ascobolus</taxon>
    </lineage>
</organism>
<evidence type="ECO:0000313" key="2">
    <source>
        <dbReference type="EMBL" id="RPA72741.1"/>
    </source>
</evidence>
<gene>
    <name evidence="2" type="ORF">BJ508DRAFT_334734</name>
</gene>
<feature type="compositionally biased region" description="Polar residues" evidence="1">
    <location>
        <begin position="193"/>
        <end position="202"/>
    </location>
</feature>
<accession>A0A3N4HKS8</accession>